<protein>
    <recommendedName>
        <fullName evidence="5">Transmembrane protein</fullName>
    </recommendedName>
</protein>
<gene>
    <name evidence="3" type="ORF">Fot_01901</name>
</gene>
<feature type="region of interest" description="Disordered" evidence="1">
    <location>
        <begin position="120"/>
        <end position="161"/>
    </location>
</feature>
<evidence type="ECO:0000313" key="4">
    <source>
        <dbReference type="Proteomes" id="UP001604277"/>
    </source>
</evidence>
<reference evidence="4" key="1">
    <citation type="submission" date="2024-07" db="EMBL/GenBank/DDBJ databases">
        <title>Two chromosome-level genome assemblies of Korean endemic species Abeliophyllum distichum and Forsythia ovata (Oleaceae).</title>
        <authorList>
            <person name="Jang H."/>
        </authorList>
    </citation>
    <scope>NUCLEOTIDE SEQUENCE [LARGE SCALE GENOMIC DNA]</scope>
</reference>
<keyword evidence="2" id="KW-0472">Membrane</keyword>
<sequence length="161" mass="18172">MPKQTLKEKYESLIPVSRRPVAVWSAAESNGIHGGGSQITIAGLFVSLFTISGLPLIGFGRRGLNGIQVLVVKGAVRWKKRSCVEIAAERVRERMRNFGRMDEGFKFCLCMNSDMELSTREREEVGRQKRKRGRRTGKGESGSPESEGRRKWRKGFLGTWK</sequence>
<keyword evidence="2" id="KW-1133">Transmembrane helix</keyword>
<evidence type="ECO:0000256" key="2">
    <source>
        <dbReference type="SAM" id="Phobius"/>
    </source>
</evidence>
<keyword evidence="2" id="KW-0812">Transmembrane</keyword>
<evidence type="ECO:0000313" key="3">
    <source>
        <dbReference type="EMBL" id="KAL2557162.1"/>
    </source>
</evidence>
<evidence type="ECO:0000256" key="1">
    <source>
        <dbReference type="SAM" id="MobiDB-lite"/>
    </source>
</evidence>
<keyword evidence="4" id="KW-1185">Reference proteome</keyword>
<dbReference type="Proteomes" id="UP001604277">
    <property type="component" value="Unassembled WGS sequence"/>
</dbReference>
<proteinExistence type="predicted"/>
<accession>A0ABD1X5U9</accession>
<feature type="transmembrane region" description="Helical" evidence="2">
    <location>
        <begin position="39"/>
        <end position="59"/>
    </location>
</feature>
<organism evidence="3 4">
    <name type="scientific">Forsythia ovata</name>
    <dbReference type="NCBI Taxonomy" id="205694"/>
    <lineage>
        <taxon>Eukaryota</taxon>
        <taxon>Viridiplantae</taxon>
        <taxon>Streptophyta</taxon>
        <taxon>Embryophyta</taxon>
        <taxon>Tracheophyta</taxon>
        <taxon>Spermatophyta</taxon>
        <taxon>Magnoliopsida</taxon>
        <taxon>eudicotyledons</taxon>
        <taxon>Gunneridae</taxon>
        <taxon>Pentapetalae</taxon>
        <taxon>asterids</taxon>
        <taxon>lamiids</taxon>
        <taxon>Lamiales</taxon>
        <taxon>Oleaceae</taxon>
        <taxon>Forsythieae</taxon>
        <taxon>Forsythia</taxon>
    </lineage>
</organism>
<name>A0ABD1X5U9_9LAMI</name>
<comment type="caution">
    <text evidence="3">The sequence shown here is derived from an EMBL/GenBank/DDBJ whole genome shotgun (WGS) entry which is preliminary data.</text>
</comment>
<dbReference type="EMBL" id="JBFOLJ010000001">
    <property type="protein sequence ID" value="KAL2557162.1"/>
    <property type="molecule type" value="Genomic_DNA"/>
</dbReference>
<evidence type="ECO:0008006" key="5">
    <source>
        <dbReference type="Google" id="ProtNLM"/>
    </source>
</evidence>
<dbReference type="AlphaFoldDB" id="A0ABD1X5U9"/>